<dbReference type="InterPro" id="IPR011990">
    <property type="entry name" value="TPR-like_helical_dom_sf"/>
</dbReference>
<dbReference type="SUPFAM" id="SSF48452">
    <property type="entry name" value="TPR-like"/>
    <property type="match status" value="1"/>
</dbReference>
<evidence type="ECO:0000313" key="6">
    <source>
        <dbReference type="Proteomes" id="UP000295083"/>
    </source>
</evidence>
<comment type="caution">
    <text evidence="5">The sequence shown here is derived from an EMBL/GenBank/DDBJ whole genome shotgun (WGS) entry which is preliminary data.</text>
</comment>
<sequence>MDEKAQLLRSDSIHRQFAAILADAQRQYADSTGLDLKDYMSPPMRSTEDLLNVINRQNEQFSSFREKRQTLFQCLSAACKPLEVVGEALSGASEDIFPPGQTIFAAVMYLVNAAKDVSACYDSIIDLFDQMQDFTVRLKFYVSQKMSNELHDKVVKILVTIFEIFVLAAHEVKSGRLKSYFKRLFGKESRVPDAMKKLATLTEGEERLVIAETSAGVKRSLSNQDRLLEMMSRVDVNVQTLRAETRVSQTREQALSSNRDKLKGILQPSVYPQDTLSALNRTRTPGTCDWILEDSSLKAWLAGDVRFLWITGNPGTGKSYLVSRLVSWGQERLNTQETSSMMGYFFFRQNNPESRSMTQALRDMAYQISEQDVFYGKQLVREISTGDDIKTVSSAFRKLLVEPCVPDRWKRHIYVLMDGLDEADPRELKELLSLLDDLNQQSVDGTRVQVALIGRPSLSDDIGDYLGNDSTGGQQLRTIHVTPDRNSSDIVSYINEGVHSARILRGSTDEFKETVIDAMVKQVDGLFILAKFMLAELSRIRHPRRIIESLQSYPKEINGMLTKAVLGFSASITQEEADDLNEILQWVSVAEMGLTLEQVEAILTLKMGDAPFRLEESLRGQFSCFFTLEREDGLSTADLADRHELHRRKSLLDLDGTRKASPDFLDAERDIEYFSNKSSTYVSFFHMSVKEFFREDVSTDLKADAQSPSIGFKLADARLHVLRTCLRIFTDPTYFTLGREGLSIQRYAAWYWPEHLEDVSMSAIPAPAKADIGARLFTMLTDPTVILTWTNLFEESLDIWTDNNIEVVSRWLRDADVVSSFNTEQKAWATAAAASPARLLEPMGRTFSQAWLVEGFGMYMPTLFCFGVVQSLPLLEEGKPWSYSELHWQEVGLEERIQRAAAWGTHPKTGHWYRRIGSTLLNLGEHKKALEYFEQALNLDSNIVESCGRMGLCHAMSGNYEKALKLHLMCEVVEQDRIAKGYYQSDSEIKGSKWRLYKNQAQIAECYNRMGRVESATAYCRKAIRNAYDAPEFEPEAAYMRVLANNNRVAEMMGLFGELDGRYTERGSSRFVLFLLSQIPDPSIRDWFPQAAARTSKTEVLAERYLTAIASARDAQDSRAEFYLRNSLGNVYMAAQQLDEAIATQEDVCFFDYKARGSLAVRIEYIASFKQLARAYSLKALQADETLRSDAVEPWVARLEELMEQQRKYQNRNVPLHMAGFDFNEACIFLVLLYRLRDREAESNRLLEALVSESLDLLEDDEPQIDEISIRNLRRTLIAAGDRANAQALWQSTRTPPAATSLAGHLITERRSSSPRLGGGGGGGGLSPRKHGKQINLAKIFAEDDDFSCEHCLKRFEPSERFAVCWYCVDSNFCLPCLALVKSQNFTPGHTASCRASHDWLVVPPLSTELQAGEILVSGAVQRLDEWKAALRHRWVRSKPATGLGIL</sequence>
<dbReference type="InterPro" id="IPR056884">
    <property type="entry name" value="NPHP3-like_N"/>
</dbReference>
<dbReference type="PROSITE" id="PS50293">
    <property type="entry name" value="TPR_REGION"/>
    <property type="match status" value="1"/>
</dbReference>
<dbReference type="PROSITE" id="PS50837">
    <property type="entry name" value="NACHT"/>
    <property type="match status" value="1"/>
</dbReference>
<reference evidence="5 6" key="1">
    <citation type="submission" date="2018-11" db="EMBL/GenBank/DDBJ databases">
        <title>Genome sequence and assembly of Colletotrichum spinosum.</title>
        <authorList>
            <person name="Gan P."/>
            <person name="Shirasu K."/>
        </authorList>
    </citation>
    <scope>NUCLEOTIDE SEQUENCE [LARGE SCALE GENOMIC DNA]</scope>
    <source>
        <strain evidence="5 6">CBS 515.97</strain>
    </source>
</reference>
<protein>
    <submittedName>
        <fullName evidence="5">Vegetative incompatibility protein HET-E-1</fullName>
    </submittedName>
</protein>
<dbReference type="InterPro" id="IPR019734">
    <property type="entry name" value="TPR_rpt"/>
</dbReference>
<feature type="region of interest" description="Disordered" evidence="3">
    <location>
        <begin position="1311"/>
        <end position="1331"/>
    </location>
</feature>
<proteinExistence type="predicted"/>
<dbReference type="PROSITE" id="PS50005">
    <property type="entry name" value="TPR"/>
    <property type="match status" value="1"/>
</dbReference>
<feature type="compositionally biased region" description="Gly residues" evidence="3">
    <location>
        <begin position="1317"/>
        <end position="1326"/>
    </location>
</feature>
<dbReference type="Pfam" id="PF17109">
    <property type="entry name" value="Goodbye"/>
    <property type="match status" value="1"/>
</dbReference>
<dbReference type="SMART" id="SM00028">
    <property type="entry name" value="TPR"/>
    <property type="match status" value="4"/>
</dbReference>
<evidence type="ECO:0000256" key="3">
    <source>
        <dbReference type="SAM" id="MobiDB-lite"/>
    </source>
</evidence>
<evidence type="ECO:0000313" key="5">
    <source>
        <dbReference type="EMBL" id="TDZ33322.1"/>
    </source>
</evidence>
<dbReference type="Gene3D" id="3.40.50.300">
    <property type="entry name" value="P-loop containing nucleotide triphosphate hydrolases"/>
    <property type="match status" value="1"/>
</dbReference>
<accession>A0A4R8Q4P8</accession>
<evidence type="ECO:0000259" key="4">
    <source>
        <dbReference type="PROSITE" id="PS50837"/>
    </source>
</evidence>
<dbReference type="Pfam" id="PF13181">
    <property type="entry name" value="TPR_8"/>
    <property type="match status" value="1"/>
</dbReference>
<dbReference type="PANTHER" id="PTHR10039:SF17">
    <property type="entry name" value="FUNGAL STAND N-TERMINAL GOODBYE DOMAIN-CONTAINING PROTEIN-RELATED"/>
    <property type="match status" value="1"/>
</dbReference>
<evidence type="ECO:0000256" key="1">
    <source>
        <dbReference type="ARBA" id="ARBA00022737"/>
    </source>
</evidence>
<dbReference type="InterPro" id="IPR007111">
    <property type="entry name" value="NACHT_NTPase"/>
</dbReference>
<evidence type="ECO:0000256" key="2">
    <source>
        <dbReference type="PROSITE-ProRule" id="PRU00339"/>
    </source>
</evidence>
<dbReference type="EMBL" id="QAPG01000067">
    <property type="protein sequence ID" value="TDZ33322.1"/>
    <property type="molecule type" value="Genomic_DNA"/>
</dbReference>
<keyword evidence="1" id="KW-0677">Repeat</keyword>
<feature type="domain" description="NACHT" evidence="4">
    <location>
        <begin position="306"/>
        <end position="457"/>
    </location>
</feature>
<keyword evidence="6" id="KW-1185">Reference proteome</keyword>
<keyword evidence="2" id="KW-0802">TPR repeat</keyword>
<dbReference type="Proteomes" id="UP000295083">
    <property type="component" value="Unassembled WGS sequence"/>
</dbReference>
<feature type="repeat" description="TPR" evidence="2">
    <location>
        <begin position="910"/>
        <end position="943"/>
    </location>
</feature>
<name>A0A4R8Q4P8_9PEZI</name>
<dbReference type="Pfam" id="PF24883">
    <property type="entry name" value="NPHP3_N"/>
    <property type="match status" value="1"/>
</dbReference>
<organism evidence="5 6">
    <name type="scientific">Colletotrichum spinosum</name>
    <dbReference type="NCBI Taxonomy" id="1347390"/>
    <lineage>
        <taxon>Eukaryota</taxon>
        <taxon>Fungi</taxon>
        <taxon>Dikarya</taxon>
        <taxon>Ascomycota</taxon>
        <taxon>Pezizomycotina</taxon>
        <taxon>Sordariomycetes</taxon>
        <taxon>Hypocreomycetidae</taxon>
        <taxon>Glomerellales</taxon>
        <taxon>Glomerellaceae</taxon>
        <taxon>Colletotrichum</taxon>
        <taxon>Colletotrichum orbiculare species complex</taxon>
    </lineage>
</organism>
<dbReference type="Gene3D" id="1.25.40.10">
    <property type="entry name" value="Tetratricopeptide repeat domain"/>
    <property type="match status" value="1"/>
</dbReference>
<gene>
    <name evidence="5" type="primary">HET-E1-9</name>
    <name evidence="5" type="ORF">C8035_v011402</name>
</gene>
<dbReference type="PANTHER" id="PTHR10039">
    <property type="entry name" value="AMELOGENIN"/>
    <property type="match status" value="1"/>
</dbReference>
<dbReference type="InterPro" id="IPR027417">
    <property type="entry name" value="P-loop_NTPase"/>
</dbReference>
<dbReference type="InterPro" id="IPR031350">
    <property type="entry name" value="Goodbye_dom"/>
</dbReference>
<dbReference type="SUPFAM" id="SSF52540">
    <property type="entry name" value="P-loop containing nucleoside triphosphate hydrolases"/>
    <property type="match status" value="1"/>
</dbReference>